<dbReference type="RefSeq" id="WP_103199539.1">
    <property type="nucleotide sequence ID" value="NZ_JASMUA010000008.1"/>
</dbReference>
<evidence type="ECO:0000256" key="5">
    <source>
        <dbReference type="ARBA" id="ARBA00012029"/>
    </source>
</evidence>
<dbReference type="Pfam" id="PF21315">
    <property type="entry name" value="FAN1_HTH"/>
    <property type="match status" value="1"/>
</dbReference>
<dbReference type="SMART" id="SM00990">
    <property type="entry name" value="VRR_NUC"/>
    <property type="match status" value="1"/>
</dbReference>
<dbReference type="PANTHER" id="PTHR15749">
    <property type="entry name" value="FANCONI-ASSOCIATED NUCLEASE 1"/>
    <property type="match status" value="1"/>
</dbReference>
<dbReference type="PANTHER" id="PTHR15749:SF4">
    <property type="entry name" value="FANCONI-ASSOCIATED NUCLEASE 1"/>
    <property type="match status" value="1"/>
</dbReference>
<evidence type="ECO:0000313" key="13">
    <source>
        <dbReference type="Proteomes" id="UP000237466"/>
    </source>
</evidence>
<evidence type="ECO:0000256" key="9">
    <source>
        <dbReference type="ARBA" id="ARBA00022842"/>
    </source>
</evidence>
<dbReference type="Pfam" id="PF08774">
    <property type="entry name" value="VRR_NUC"/>
    <property type="match status" value="1"/>
</dbReference>
<keyword evidence="6" id="KW-0540">Nuclease</keyword>
<sequence>MENSVELAPDYYLDNFFKLTRHALQWYQDLLTTDEQQWLLAFTELDKHAQCLLVRLYSRKGCWFRSDKLHYAEIPQLDHTLDMLNQGEFVELSPVLSHQELALYLLTKPELLSLYPHLAKTQKKEALVSCLSDDAFTQFEELAFTVIKLNSAHMIDLLLTLFFANTHQDLSQFVLDDLGLHQFEAYQLSKERRFFDSREQIDRLIDLSELSNRYWLCDRKQKENLDQLLAALPGPVAHPYVDRKREHLLNDLARDFERLGEFTTALTLFEQTTLAPSRERRARIYDKLEQNQPFSDIVTEMLTQPIDVSEFEVAQKLEQRLKRKLGEKLPRASKPQCDEYRLSLDLSQQRVELAALTHFERLGWQVFYSENALLNGLLGLTFWPAFFAPVEGAFINAYQHRPLDLYHDDFAHKRAAEIEQAFTQLLTGDNAFILQRFREKQGIANPLVQWSALSESLLLHALESIPRESLVALFKIQLSDLKLYRNGMPDLIAFKDGEYQWIEVKGPGDKLQDNQWRWIHHFKQLAIPFAVCYVEHQAAEAD</sequence>
<evidence type="ECO:0000256" key="6">
    <source>
        <dbReference type="ARBA" id="ARBA00022722"/>
    </source>
</evidence>
<dbReference type="Gene3D" id="3.40.1350.10">
    <property type="match status" value="1"/>
</dbReference>
<evidence type="ECO:0000256" key="8">
    <source>
        <dbReference type="ARBA" id="ARBA00022801"/>
    </source>
</evidence>
<keyword evidence="10" id="KW-0464">Manganese</keyword>
<name>A0A2S3R8Z1_VIBVL</name>
<evidence type="ECO:0000256" key="7">
    <source>
        <dbReference type="ARBA" id="ARBA00022723"/>
    </source>
</evidence>
<evidence type="ECO:0000256" key="1">
    <source>
        <dbReference type="ARBA" id="ARBA00000983"/>
    </source>
</evidence>
<comment type="similarity">
    <text evidence="4">Belongs to the FAN1 family.</text>
</comment>
<evidence type="ECO:0000259" key="11">
    <source>
        <dbReference type="SMART" id="SM00990"/>
    </source>
</evidence>
<dbReference type="InterPro" id="IPR049125">
    <property type="entry name" value="FAN1-like_WH"/>
</dbReference>
<dbReference type="GO" id="GO:0046872">
    <property type="term" value="F:metal ion binding"/>
    <property type="evidence" value="ECO:0007669"/>
    <property type="project" value="UniProtKB-KW"/>
</dbReference>
<accession>A0A2S3R8Z1</accession>
<evidence type="ECO:0000256" key="2">
    <source>
        <dbReference type="ARBA" id="ARBA00001936"/>
    </source>
</evidence>
<evidence type="ECO:0000256" key="3">
    <source>
        <dbReference type="ARBA" id="ARBA00001946"/>
    </source>
</evidence>
<keyword evidence="7" id="KW-0479">Metal-binding</keyword>
<dbReference type="GO" id="GO:0004528">
    <property type="term" value="F:phosphodiesterase I activity"/>
    <property type="evidence" value="ECO:0007669"/>
    <property type="project" value="UniProtKB-EC"/>
</dbReference>
<protein>
    <recommendedName>
        <fullName evidence="5">phosphodiesterase I</fullName>
        <ecNumber evidence="5">3.1.4.1</ecNumber>
    </recommendedName>
</protein>
<reference evidence="12 13" key="1">
    <citation type="journal article" date="2018" name="Front. Microbiol.">
        <title>Phylogeny of Vibrio vulnificus from the Analysis of the Core-Genome: Implications for Intra-Species Taxonomy.</title>
        <authorList>
            <person name="Roig F.J."/>
            <person name="Gonzalez-Candelas F."/>
            <person name="Sanjuan E."/>
            <person name="Fouz B."/>
            <person name="Feil E.J."/>
            <person name="Llorens C."/>
            <person name="Baker-Austin C."/>
            <person name="Oliver J.D."/>
            <person name="Danin-Poleg Y."/>
            <person name="Gibas C.J."/>
            <person name="Kashi Y."/>
            <person name="Gulig P.A."/>
            <person name="Morrison S.S."/>
            <person name="Amaro C."/>
        </authorList>
    </citation>
    <scope>NUCLEOTIDE SEQUENCE [LARGE SCALE GENOMIC DNA]</scope>
    <source>
        <strain evidence="12 13">CECT4608</strain>
    </source>
</reference>
<evidence type="ECO:0000256" key="4">
    <source>
        <dbReference type="ARBA" id="ARBA00005533"/>
    </source>
</evidence>
<dbReference type="InterPro" id="IPR033315">
    <property type="entry name" value="Fan1-like"/>
</dbReference>
<evidence type="ECO:0000313" key="12">
    <source>
        <dbReference type="EMBL" id="POB50181.1"/>
    </source>
</evidence>
<evidence type="ECO:0000256" key="10">
    <source>
        <dbReference type="ARBA" id="ARBA00023211"/>
    </source>
</evidence>
<dbReference type="InterPro" id="IPR014883">
    <property type="entry name" value="VRR_NUC"/>
</dbReference>
<proteinExistence type="inferred from homology"/>
<feature type="domain" description="VRR-NUC" evidence="11">
    <location>
        <begin position="425"/>
        <end position="536"/>
    </location>
</feature>
<comment type="cofactor">
    <cofactor evidence="3">
        <name>Mg(2+)</name>
        <dbReference type="ChEBI" id="CHEBI:18420"/>
    </cofactor>
</comment>
<dbReference type="AlphaFoldDB" id="A0A2S3R8Z1"/>
<comment type="caution">
    <text evidence="12">The sequence shown here is derived from an EMBL/GenBank/DDBJ whole genome shotgun (WGS) entry which is preliminary data.</text>
</comment>
<comment type="catalytic activity">
    <reaction evidence="1">
        <text>Hydrolytically removes 5'-nucleotides successively from the 3'-hydroxy termini of 3'-hydroxy-terminated oligonucleotides.</text>
        <dbReference type="EC" id="3.1.4.1"/>
    </reaction>
</comment>
<gene>
    <name evidence="12" type="ORF">CRN52_00200</name>
</gene>
<dbReference type="InterPro" id="IPR011856">
    <property type="entry name" value="tRNA_endonuc-like_dom_sf"/>
</dbReference>
<dbReference type="GO" id="GO:0003676">
    <property type="term" value="F:nucleic acid binding"/>
    <property type="evidence" value="ECO:0007669"/>
    <property type="project" value="InterPro"/>
</dbReference>
<comment type="cofactor">
    <cofactor evidence="2">
        <name>Mn(2+)</name>
        <dbReference type="ChEBI" id="CHEBI:29035"/>
    </cofactor>
</comment>
<organism evidence="12 13">
    <name type="scientific">Vibrio vulnificus</name>
    <dbReference type="NCBI Taxonomy" id="672"/>
    <lineage>
        <taxon>Bacteria</taxon>
        <taxon>Pseudomonadati</taxon>
        <taxon>Pseudomonadota</taxon>
        <taxon>Gammaproteobacteria</taxon>
        <taxon>Vibrionales</taxon>
        <taxon>Vibrionaceae</taxon>
        <taxon>Vibrio</taxon>
    </lineage>
</organism>
<keyword evidence="9" id="KW-0460">Magnesium</keyword>
<keyword evidence="8" id="KW-0378">Hydrolase</keyword>
<dbReference type="GO" id="GO:0036297">
    <property type="term" value="P:interstrand cross-link repair"/>
    <property type="evidence" value="ECO:0007669"/>
    <property type="project" value="InterPro"/>
</dbReference>
<dbReference type="EMBL" id="PDGH01000005">
    <property type="protein sequence ID" value="POB50181.1"/>
    <property type="molecule type" value="Genomic_DNA"/>
</dbReference>
<dbReference type="Proteomes" id="UP000237466">
    <property type="component" value="Unassembled WGS sequence"/>
</dbReference>
<dbReference type="EC" id="3.1.4.1" evidence="5"/>